<keyword evidence="2" id="KW-1185">Reference proteome</keyword>
<sequence length="218" mass="25150">MKQVLGMVWFSLAMLCVVILLSFGNSKAVSVETEEEWVIPLSDVQVGELNEYFSALTVTHFLDYEADEEHTLQLLNFSSYMLELEYPAMVEQMFKNEEVYVAFDKKMMKSLIDHYFNEDLVIDNIYIDLGDYVARPEIPVHKDAIYPEVYQCQQNEDGTYTIDLDLYELEDRMLGDQLILDKGWSMTVDCHKVGAATVVFEPNGDSGYIASYHPIYLK</sequence>
<dbReference type="RefSeq" id="WP_262953649.1">
    <property type="nucleotide sequence ID" value="NZ_AP028127.1"/>
</dbReference>
<accession>A0ABM8INA8</accession>
<protein>
    <submittedName>
        <fullName evidence="1">Uncharacterized protein</fullName>
    </submittedName>
</protein>
<gene>
    <name evidence="1" type="ORF">T23_13570</name>
</gene>
<proteinExistence type="predicted"/>
<evidence type="ECO:0000313" key="2">
    <source>
        <dbReference type="Proteomes" id="UP001432099"/>
    </source>
</evidence>
<organism evidence="1 2">
    <name type="scientific">Turicibacter faecis</name>
    <dbReference type="NCBI Taxonomy" id="2963365"/>
    <lineage>
        <taxon>Bacteria</taxon>
        <taxon>Bacillati</taxon>
        <taxon>Bacillota</taxon>
        <taxon>Erysipelotrichia</taxon>
        <taxon>Erysipelotrichales</taxon>
        <taxon>Turicibacteraceae</taxon>
        <taxon>Turicibacter</taxon>
    </lineage>
</organism>
<dbReference type="Proteomes" id="UP001432099">
    <property type="component" value="Chromosome"/>
</dbReference>
<name>A0ABM8INA8_9FIRM</name>
<evidence type="ECO:0000313" key="1">
    <source>
        <dbReference type="EMBL" id="BEH91255.1"/>
    </source>
</evidence>
<dbReference type="EMBL" id="AP028127">
    <property type="protein sequence ID" value="BEH91255.1"/>
    <property type="molecule type" value="Genomic_DNA"/>
</dbReference>
<reference evidence="1" key="1">
    <citation type="journal article" date="2024" name="Int. J. Syst. Evol. Microbiol.">
        <title>Turicibacter faecis sp. nov., isolated from faeces of heart failure mouse model.</title>
        <authorList>
            <person name="Imamura Y."/>
            <person name="Motooka D."/>
            <person name="Nakajima Y."/>
            <person name="Ito S."/>
            <person name="Kitakaze M."/>
            <person name="Iida T."/>
            <person name="Nakamura S."/>
        </authorList>
    </citation>
    <scope>NUCLEOTIDE SEQUENCE</scope>
    <source>
        <strain evidence="1">TC023</strain>
    </source>
</reference>